<dbReference type="PANTHER" id="PTHR18964">
    <property type="entry name" value="ROK (REPRESSOR, ORF, KINASE) FAMILY"/>
    <property type="match status" value="1"/>
</dbReference>
<dbReference type="PANTHER" id="PTHR18964:SF149">
    <property type="entry name" value="BIFUNCTIONAL UDP-N-ACETYLGLUCOSAMINE 2-EPIMERASE_N-ACETYLMANNOSAMINE KINASE"/>
    <property type="match status" value="1"/>
</dbReference>
<evidence type="ECO:0000313" key="2">
    <source>
        <dbReference type="EMBL" id="MEN1761110.1"/>
    </source>
</evidence>
<accession>A0ABU9VW83</accession>
<gene>
    <name evidence="2" type="ORF">AAIG11_11525</name>
</gene>
<comment type="similarity">
    <text evidence="1">Belongs to the ROK (NagC/XylR) family.</text>
</comment>
<evidence type="ECO:0000256" key="1">
    <source>
        <dbReference type="ARBA" id="ARBA00006479"/>
    </source>
</evidence>
<comment type="caution">
    <text evidence="2">The sequence shown here is derived from an EMBL/GenBank/DDBJ whole genome shotgun (WGS) entry which is preliminary data.</text>
</comment>
<evidence type="ECO:0000313" key="3">
    <source>
        <dbReference type="Proteomes" id="UP001407405"/>
    </source>
</evidence>
<dbReference type="Gene3D" id="3.30.420.40">
    <property type="match status" value="2"/>
</dbReference>
<dbReference type="Proteomes" id="UP001407405">
    <property type="component" value="Unassembled WGS sequence"/>
</dbReference>
<reference evidence="2 3" key="1">
    <citation type="submission" date="2024-04" db="EMBL/GenBank/DDBJ databases">
        <title>Genome sequencing and metabolic network reconstruction of aminoacids and betaine degradation by Anoxynatronum sibiricum.</title>
        <authorList>
            <person name="Detkova E.N."/>
            <person name="Boltjanskaja Y.V."/>
            <person name="Mardanov A.V."/>
            <person name="Kevbrin V."/>
        </authorList>
    </citation>
    <scope>NUCLEOTIDE SEQUENCE [LARGE SCALE GENOMIC DNA]</scope>
    <source>
        <strain evidence="2 3">Z-7981</strain>
    </source>
</reference>
<dbReference type="InterPro" id="IPR000600">
    <property type="entry name" value="ROK"/>
</dbReference>
<proteinExistence type="inferred from homology"/>
<dbReference type="InterPro" id="IPR043129">
    <property type="entry name" value="ATPase_NBD"/>
</dbReference>
<protein>
    <submittedName>
        <fullName evidence="2">ROK family protein</fullName>
    </submittedName>
</protein>
<dbReference type="EMBL" id="JBCITM010000012">
    <property type="protein sequence ID" value="MEN1761110.1"/>
    <property type="molecule type" value="Genomic_DNA"/>
</dbReference>
<sequence>MEMKVASQKEYAIGVDIGGTKILLMAADRHGVVRHKKKVSSTGNLEEIFRLVDMFIEESNLQHQDIAGMGIGVPGDMKGTEGIVRVSVQMGWKNTDIGAFIKGRYAFPVFIKNDVNCSALGERWFGNGDNTDHMVYISIGTGLGGAIIANGRLVEGNNYSAGEFGYIVDKEDIRAGVFNSAEGFGNLERKIAGRSLSQKSDGIGCTSRELFREYIQQNKAAVEIVEQYTTDLSILIANLVSILNPEIVIIGGGVSESMGLIKGIITEAVNKLTIFPVDIRLSKLGGEAGAYGCIYYVFYEGLPQLEKVPQEKQKAWRKGFEAMYQDCPQ</sequence>
<organism evidence="2 3">
    <name type="scientific">Anoxynatronum sibiricum</name>
    <dbReference type="NCBI Taxonomy" id="210623"/>
    <lineage>
        <taxon>Bacteria</taxon>
        <taxon>Bacillati</taxon>
        <taxon>Bacillota</taxon>
        <taxon>Clostridia</taxon>
        <taxon>Eubacteriales</taxon>
        <taxon>Clostridiaceae</taxon>
        <taxon>Anoxynatronum</taxon>
    </lineage>
</organism>
<dbReference type="SUPFAM" id="SSF53067">
    <property type="entry name" value="Actin-like ATPase domain"/>
    <property type="match status" value="1"/>
</dbReference>
<dbReference type="RefSeq" id="WP_343186426.1">
    <property type="nucleotide sequence ID" value="NZ_JBCITM010000012.1"/>
</dbReference>
<name>A0ABU9VW83_9CLOT</name>
<keyword evidence="3" id="KW-1185">Reference proteome</keyword>
<dbReference type="Pfam" id="PF00480">
    <property type="entry name" value="ROK"/>
    <property type="match status" value="1"/>
</dbReference>